<organism evidence="2 3">
    <name type="scientific">Agaribacillus aureus</name>
    <dbReference type="NCBI Taxonomy" id="3051825"/>
    <lineage>
        <taxon>Bacteria</taxon>
        <taxon>Pseudomonadati</taxon>
        <taxon>Bacteroidota</taxon>
        <taxon>Cytophagia</taxon>
        <taxon>Cytophagales</taxon>
        <taxon>Splendidivirgaceae</taxon>
        <taxon>Agaribacillus</taxon>
    </lineage>
</organism>
<dbReference type="PANTHER" id="PTHR11608:SF0">
    <property type="entry name" value="BIFUNCTIONAL PROTEIN PYRR"/>
    <property type="match status" value="1"/>
</dbReference>
<keyword evidence="2" id="KW-0808">Transferase</keyword>
<dbReference type="Proteomes" id="UP001172083">
    <property type="component" value="Unassembled WGS sequence"/>
</dbReference>
<dbReference type="SUPFAM" id="SSF53271">
    <property type="entry name" value="PRTase-like"/>
    <property type="match status" value="1"/>
</dbReference>
<comment type="caution">
    <text evidence="2">The sequence shown here is derived from an EMBL/GenBank/DDBJ whole genome shotgun (WGS) entry which is preliminary data.</text>
</comment>
<dbReference type="PANTHER" id="PTHR11608">
    <property type="entry name" value="BIFUNCTIONAL PROTEIN PYRR"/>
    <property type="match status" value="1"/>
</dbReference>
<keyword evidence="2" id="KW-0328">Glycosyltransferase</keyword>
<dbReference type="NCBIfam" id="NF003549">
    <property type="entry name" value="PRK05205.1-5"/>
    <property type="match status" value="1"/>
</dbReference>
<dbReference type="Pfam" id="PF00156">
    <property type="entry name" value="Pribosyltran"/>
    <property type="match status" value="1"/>
</dbReference>
<feature type="domain" description="Phosphoribosyltransferase" evidence="1">
    <location>
        <begin position="8"/>
        <end position="166"/>
    </location>
</feature>
<gene>
    <name evidence="2" type="primary">pyrR</name>
    <name evidence="2" type="ORF">QQ020_30580</name>
</gene>
<dbReference type="InterPro" id="IPR050137">
    <property type="entry name" value="PyrR_bifunctional"/>
</dbReference>
<sequence>MQKRLLLDSKLLDITISRLCQQLIENHGEFEDTVILGLQPKGIFLAERIKTKLESLLQNKIQTGQLDATFHRDDFRRRVTPLKANTTNVPFIIEDKKVVLIDDVLFTGRTVRAALDAMTAFGRPSKVELLVLINRRYSRDTPIEPQYVGKHVNTMFSQRVLVELKEQGTKKDNIWLVDKKDK</sequence>
<evidence type="ECO:0000259" key="1">
    <source>
        <dbReference type="Pfam" id="PF00156"/>
    </source>
</evidence>
<dbReference type="EC" id="2.4.2.9" evidence="2"/>
<dbReference type="RefSeq" id="WP_346761791.1">
    <property type="nucleotide sequence ID" value="NZ_JAUJEB010000009.1"/>
</dbReference>
<keyword evidence="3" id="KW-1185">Reference proteome</keyword>
<dbReference type="InterPro" id="IPR029057">
    <property type="entry name" value="PRTase-like"/>
</dbReference>
<evidence type="ECO:0000313" key="3">
    <source>
        <dbReference type="Proteomes" id="UP001172083"/>
    </source>
</evidence>
<dbReference type="GO" id="GO:0004845">
    <property type="term" value="F:uracil phosphoribosyltransferase activity"/>
    <property type="evidence" value="ECO:0007669"/>
    <property type="project" value="UniProtKB-EC"/>
</dbReference>
<dbReference type="CDD" id="cd06223">
    <property type="entry name" value="PRTases_typeI"/>
    <property type="match status" value="1"/>
</dbReference>
<dbReference type="EMBL" id="JAUJEB010000009">
    <property type="protein sequence ID" value="MDN5216454.1"/>
    <property type="molecule type" value="Genomic_DNA"/>
</dbReference>
<protein>
    <submittedName>
        <fullName evidence="2">Bifunctional pyr operon transcriptional regulator/uracil phosphoribosyltransferase PyrR</fullName>
        <ecNumber evidence="2">2.4.2.9</ecNumber>
    </submittedName>
</protein>
<dbReference type="Gene3D" id="3.40.50.2020">
    <property type="match status" value="1"/>
</dbReference>
<proteinExistence type="predicted"/>
<dbReference type="InterPro" id="IPR000836">
    <property type="entry name" value="PRTase_dom"/>
</dbReference>
<name>A0ABT8LF91_9BACT</name>
<accession>A0ABT8LF91</accession>
<reference evidence="2" key="1">
    <citation type="submission" date="2023-06" db="EMBL/GenBank/DDBJ databases">
        <title>Genomic of Agaribacillus aureum.</title>
        <authorList>
            <person name="Wang G."/>
        </authorList>
    </citation>
    <scope>NUCLEOTIDE SEQUENCE</scope>
    <source>
        <strain evidence="2">BMA12</strain>
    </source>
</reference>
<evidence type="ECO:0000313" key="2">
    <source>
        <dbReference type="EMBL" id="MDN5216454.1"/>
    </source>
</evidence>